<feature type="domain" description="Cyclic nucleotide-binding" evidence="1">
    <location>
        <begin position="18"/>
        <end position="139"/>
    </location>
</feature>
<keyword evidence="3" id="KW-1185">Reference proteome</keyword>
<evidence type="ECO:0000313" key="2">
    <source>
        <dbReference type="EMBL" id="RXK14514.1"/>
    </source>
</evidence>
<accession>A0A4Q1AWI1</accession>
<dbReference type="CDD" id="cd00038">
    <property type="entry name" value="CAP_ED"/>
    <property type="match status" value="1"/>
</dbReference>
<dbReference type="InterPro" id="IPR000595">
    <property type="entry name" value="cNMP-bd_dom"/>
</dbReference>
<dbReference type="InterPro" id="IPR014710">
    <property type="entry name" value="RmlC-like_jellyroll"/>
</dbReference>
<comment type="caution">
    <text evidence="2">The sequence shown here is derived from an EMBL/GenBank/DDBJ whole genome shotgun (WGS) entry which is preliminary data.</text>
</comment>
<dbReference type="SUPFAM" id="SSF51206">
    <property type="entry name" value="cAMP-binding domain-like"/>
    <property type="match status" value="1"/>
</dbReference>
<proteinExistence type="predicted"/>
<dbReference type="PROSITE" id="PS50042">
    <property type="entry name" value="CNMP_BINDING_3"/>
    <property type="match status" value="1"/>
</dbReference>
<dbReference type="OrthoDB" id="9798104at2"/>
<dbReference type="EMBL" id="NXIE01000001">
    <property type="protein sequence ID" value="RXK14514.1"/>
    <property type="molecule type" value="Genomic_DNA"/>
</dbReference>
<dbReference type="AlphaFoldDB" id="A0A4Q1AWI1"/>
<organism evidence="2 3">
    <name type="scientific">Halarcobacter mediterraneus</name>
    <dbReference type="NCBI Taxonomy" id="2023153"/>
    <lineage>
        <taxon>Bacteria</taxon>
        <taxon>Pseudomonadati</taxon>
        <taxon>Campylobacterota</taxon>
        <taxon>Epsilonproteobacteria</taxon>
        <taxon>Campylobacterales</taxon>
        <taxon>Arcobacteraceae</taxon>
        <taxon>Halarcobacter</taxon>
    </lineage>
</organism>
<dbReference type="RefSeq" id="WP_129060654.1">
    <property type="nucleotide sequence ID" value="NZ_NXIE01000001.1"/>
</dbReference>
<dbReference type="Gene3D" id="2.60.120.10">
    <property type="entry name" value="Jelly Rolls"/>
    <property type="match status" value="1"/>
</dbReference>
<evidence type="ECO:0000259" key="1">
    <source>
        <dbReference type="PROSITE" id="PS50042"/>
    </source>
</evidence>
<protein>
    <submittedName>
        <fullName evidence="2">Cyclic nucleotide-binding protein</fullName>
    </submittedName>
</protein>
<dbReference type="InterPro" id="IPR018490">
    <property type="entry name" value="cNMP-bd_dom_sf"/>
</dbReference>
<evidence type="ECO:0000313" key="3">
    <source>
        <dbReference type="Proteomes" id="UP000289718"/>
    </source>
</evidence>
<name>A0A4Q1AWI1_9BACT</name>
<dbReference type="Proteomes" id="UP000289718">
    <property type="component" value="Unassembled WGS sequence"/>
</dbReference>
<sequence>MNINNNQVFDSLKETMDSYFPLSKETWEELKKICKIRNIKKNEYAFDFYDKVNEISYVYKGLFRTFSLNEKGEEYTKNFFWETRLYGPMVALLNNKPLTSIVQALENSIVIEIKHDKYRELLLKYDDLKMYHILYLEKHWILQKDESAYSLVLEDAKERYKRFQEEYKHIISRLPQYHIASYLGISPTHLSRIRKELKEK</sequence>
<reference evidence="2 3" key="1">
    <citation type="submission" date="2017-09" db="EMBL/GenBank/DDBJ databases">
        <title>Genomics of the genus Arcobacter.</title>
        <authorList>
            <person name="Perez-Cataluna A."/>
            <person name="Figueras M.J."/>
            <person name="Salas-Masso N."/>
        </authorList>
    </citation>
    <scope>NUCLEOTIDE SEQUENCE [LARGE SCALE GENOMIC DNA]</scope>
    <source>
        <strain evidence="2 3">F156-34</strain>
    </source>
</reference>
<gene>
    <name evidence="2" type="ORF">CP965_03425</name>
</gene>
<dbReference type="Pfam" id="PF00027">
    <property type="entry name" value="cNMP_binding"/>
    <property type="match status" value="1"/>
</dbReference>